<dbReference type="GO" id="GO:0005783">
    <property type="term" value="C:endoplasmic reticulum"/>
    <property type="evidence" value="ECO:0007669"/>
    <property type="project" value="UniProtKB-ARBA"/>
</dbReference>
<feature type="domain" description="RETREG1-3/ARL6IP-like N-terminal reticulon-homology" evidence="6">
    <location>
        <begin position="17"/>
        <end position="174"/>
    </location>
</feature>
<keyword evidence="2 5" id="KW-0812">Transmembrane</keyword>
<dbReference type="GO" id="GO:0016020">
    <property type="term" value="C:membrane"/>
    <property type="evidence" value="ECO:0007669"/>
    <property type="project" value="UniProtKB-SubCell"/>
</dbReference>
<keyword evidence="3 5" id="KW-1133">Transmembrane helix</keyword>
<evidence type="ECO:0000256" key="2">
    <source>
        <dbReference type="ARBA" id="ARBA00022692"/>
    </source>
</evidence>
<dbReference type="AlphaFoldDB" id="A0A9N9MX33"/>
<accession>A0A9N9MX33</accession>
<evidence type="ECO:0000256" key="4">
    <source>
        <dbReference type="ARBA" id="ARBA00023136"/>
    </source>
</evidence>
<feature type="transmembrane region" description="Helical" evidence="5">
    <location>
        <begin position="35"/>
        <end position="53"/>
    </location>
</feature>
<dbReference type="PANTHER" id="PTHR20952:SF0">
    <property type="entry name" value="ADP-RIBOSYLATION FACTOR-LIKE PROTEIN 6-INTERACTING PROTEIN 1"/>
    <property type="match status" value="1"/>
</dbReference>
<proteinExistence type="predicted"/>
<dbReference type="InterPro" id="IPR057282">
    <property type="entry name" value="RETREG1-3-like_RHD"/>
</dbReference>
<evidence type="ECO:0000313" key="7">
    <source>
        <dbReference type="EMBL" id="CAG9772427.1"/>
    </source>
</evidence>
<comment type="subcellular location">
    <subcellularLocation>
        <location evidence="1">Membrane</location>
        <topology evidence="1">Multi-pass membrane protein</topology>
    </subcellularLocation>
</comment>
<dbReference type="EMBL" id="OU892284">
    <property type="protein sequence ID" value="CAG9772427.1"/>
    <property type="molecule type" value="Genomic_DNA"/>
</dbReference>
<dbReference type="Proteomes" id="UP001152799">
    <property type="component" value="Chromosome 8"/>
</dbReference>
<evidence type="ECO:0000256" key="3">
    <source>
        <dbReference type="ARBA" id="ARBA00022989"/>
    </source>
</evidence>
<feature type="transmembrane region" description="Helical" evidence="5">
    <location>
        <begin position="128"/>
        <end position="145"/>
    </location>
</feature>
<dbReference type="OrthoDB" id="6416122at2759"/>
<evidence type="ECO:0000256" key="1">
    <source>
        <dbReference type="ARBA" id="ARBA00004141"/>
    </source>
</evidence>
<evidence type="ECO:0000256" key="5">
    <source>
        <dbReference type="SAM" id="Phobius"/>
    </source>
</evidence>
<gene>
    <name evidence="7" type="ORF">CEUTPL_LOCUS12839</name>
</gene>
<dbReference type="PANTHER" id="PTHR20952">
    <property type="entry name" value="ADP-RIBOSYLATION-LIKE FACTOR 6-INTERACTING PROTEIN"/>
    <property type="match status" value="1"/>
</dbReference>
<organism evidence="7 8">
    <name type="scientific">Ceutorhynchus assimilis</name>
    <name type="common">cabbage seed weevil</name>
    <dbReference type="NCBI Taxonomy" id="467358"/>
    <lineage>
        <taxon>Eukaryota</taxon>
        <taxon>Metazoa</taxon>
        <taxon>Ecdysozoa</taxon>
        <taxon>Arthropoda</taxon>
        <taxon>Hexapoda</taxon>
        <taxon>Insecta</taxon>
        <taxon>Pterygota</taxon>
        <taxon>Neoptera</taxon>
        <taxon>Endopterygota</taxon>
        <taxon>Coleoptera</taxon>
        <taxon>Polyphaga</taxon>
        <taxon>Cucujiformia</taxon>
        <taxon>Curculionidae</taxon>
        <taxon>Ceutorhynchinae</taxon>
        <taxon>Ceutorhynchus</taxon>
    </lineage>
</organism>
<reference evidence="7" key="1">
    <citation type="submission" date="2022-01" db="EMBL/GenBank/DDBJ databases">
        <authorList>
            <person name="King R."/>
        </authorList>
    </citation>
    <scope>NUCLEOTIDE SEQUENCE</scope>
</reference>
<sequence length="199" mass="23198">MSDNELQIRKLKLAMAPYRELVLILNRVFLWDKQWHSTAILAGSSTVFTIIWLCNPNVMSIIAFMCIIATLLDFFLNPLLSFLFKPQVWTADKQDEFDDVCTTVILYKVNTELFMTSYYRMRVTNPRMYFTITVLILCILAWLGGSVDNMFLTYMVTTFFLMMPGMQRHGLLAPISKPFSQISNMLIENAKFRVEQKED</sequence>
<keyword evidence="4 5" id="KW-0472">Membrane</keyword>
<protein>
    <recommendedName>
        <fullName evidence="6">RETREG1-3/ARL6IP-like N-terminal reticulon-homology domain-containing protein</fullName>
    </recommendedName>
</protein>
<evidence type="ECO:0000259" key="6">
    <source>
        <dbReference type="Pfam" id="PF24456"/>
    </source>
</evidence>
<feature type="transmembrane region" description="Helical" evidence="5">
    <location>
        <begin position="151"/>
        <end position="167"/>
    </location>
</feature>
<dbReference type="InterPro" id="IPR052114">
    <property type="entry name" value="ER_autophagy_membrane_reg"/>
</dbReference>
<keyword evidence="8" id="KW-1185">Reference proteome</keyword>
<dbReference type="Pfam" id="PF24456">
    <property type="entry name" value="RHD_RETREG1-3"/>
    <property type="match status" value="1"/>
</dbReference>
<feature type="transmembrane region" description="Helical" evidence="5">
    <location>
        <begin position="59"/>
        <end position="84"/>
    </location>
</feature>
<name>A0A9N9MX33_9CUCU</name>
<evidence type="ECO:0000313" key="8">
    <source>
        <dbReference type="Proteomes" id="UP001152799"/>
    </source>
</evidence>